<dbReference type="NCBIfam" id="TIGR04105">
    <property type="entry name" value="FeFe_hydrog_B1"/>
    <property type="match status" value="1"/>
</dbReference>
<gene>
    <name evidence="8" type="ORF">PDESU_03402</name>
</gene>
<dbReference type="GO" id="GO:0046872">
    <property type="term" value="F:metal ion binding"/>
    <property type="evidence" value="ECO:0007669"/>
    <property type="project" value="UniProtKB-KW"/>
</dbReference>
<accession>A0A6C2U4M3</accession>
<feature type="domain" description="4Fe-4S ferredoxin-type" evidence="7">
    <location>
        <begin position="141"/>
        <end position="170"/>
    </location>
</feature>
<keyword evidence="3" id="KW-0479">Metal-binding</keyword>
<evidence type="ECO:0000313" key="9">
    <source>
        <dbReference type="Proteomes" id="UP000366872"/>
    </source>
</evidence>
<evidence type="ECO:0000313" key="8">
    <source>
        <dbReference type="EMBL" id="VGO14833.1"/>
    </source>
</evidence>
<reference evidence="8 9" key="1">
    <citation type="submission" date="2019-04" db="EMBL/GenBank/DDBJ databases">
        <authorList>
            <person name="Van Vliet M D."/>
        </authorList>
    </citation>
    <scope>NUCLEOTIDE SEQUENCE [LARGE SCALE GENOMIC DNA]</scope>
    <source>
        <strain evidence="8 9">F1</strain>
    </source>
</reference>
<feature type="domain" description="4Fe-4S ferredoxin-type" evidence="7">
    <location>
        <begin position="188"/>
        <end position="218"/>
    </location>
</feature>
<dbReference type="Pfam" id="PF12838">
    <property type="entry name" value="Fer4_7"/>
    <property type="match status" value="2"/>
</dbReference>
<dbReference type="AlphaFoldDB" id="A0A6C2U4M3"/>
<evidence type="ECO:0000256" key="5">
    <source>
        <dbReference type="ARBA" id="ARBA00023004"/>
    </source>
</evidence>
<dbReference type="PANTHER" id="PTHR42859">
    <property type="entry name" value="OXIDOREDUCTASE"/>
    <property type="match status" value="1"/>
</dbReference>
<dbReference type="InterPro" id="IPR004108">
    <property type="entry name" value="Fe_hydrogenase_lsu_C"/>
</dbReference>
<evidence type="ECO:0000256" key="4">
    <source>
        <dbReference type="ARBA" id="ARBA00022982"/>
    </source>
</evidence>
<dbReference type="GO" id="GO:0051539">
    <property type="term" value="F:4 iron, 4 sulfur cluster binding"/>
    <property type="evidence" value="ECO:0007669"/>
    <property type="project" value="UniProtKB-KW"/>
</dbReference>
<dbReference type="Pfam" id="PF02906">
    <property type="entry name" value="Fe_hyd_lg_C"/>
    <property type="match status" value="1"/>
</dbReference>
<dbReference type="Gene3D" id="3.30.70.20">
    <property type="match status" value="2"/>
</dbReference>
<dbReference type="InterPro" id="IPR017896">
    <property type="entry name" value="4Fe4S_Fe-S-bd"/>
</dbReference>
<keyword evidence="9" id="KW-1185">Reference proteome</keyword>
<dbReference type="PROSITE" id="PS51379">
    <property type="entry name" value="4FE4S_FER_2"/>
    <property type="match status" value="3"/>
</dbReference>
<dbReference type="InterPro" id="IPR027631">
    <property type="entry name" value="Mono_FeFe_hydrog"/>
</dbReference>
<dbReference type="InterPro" id="IPR017900">
    <property type="entry name" value="4Fe4S_Fe_S_CS"/>
</dbReference>
<proteinExistence type="predicted"/>
<dbReference type="SUPFAM" id="SSF54862">
    <property type="entry name" value="4Fe-4S ferredoxins"/>
    <property type="match status" value="1"/>
</dbReference>
<protein>
    <submittedName>
        <fullName evidence="8">Iron hydrogenase 1</fullName>
    </submittedName>
</protein>
<organism evidence="8 9">
    <name type="scientific">Pontiella desulfatans</name>
    <dbReference type="NCBI Taxonomy" id="2750659"/>
    <lineage>
        <taxon>Bacteria</taxon>
        <taxon>Pseudomonadati</taxon>
        <taxon>Kiritimatiellota</taxon>
        <taxon>Kiritimatiellia</taxon>
        <taxon>Kiritimatiellales</taxon>
        <taxon>Pontiellaceae</taxon>
        <taxon>Pontiella</taxon>
    </lineage>
</organism>
<keyword evidence="6" id="KW-0411">Iron-sulfur</keyword>
<keyword evidence="5" id="KW-0408">Iron</keyword>
<evidence type="ECO:0000256" key="1">
    <source>
        <dbReference type="ARBA" id="ARBA00022448"/>
    </source>
</evidence>
<dbReference type="Gene3D" id="3.40.950.10">
    <property type="entry name" value="Fe-only Hydrogenase (Larger Subunit), Chain L, domain 3"/>
    <property type="match status" value="1"/>
</dbReference>
<dbReference type="RefSeq" id="WP_136080459.1">
    <property type="nucleotide sequence ID" value="NZ_CAAHFG010000002.1"/>
</dbReference>
<sequence length="481" mass="51580">MFHDNKANRLRKEILVRVARAFFTEQPADALNRIPLAMRPKNANDSSRCCIYKDRAVLKYRAMAALGFGVENESDELKPISAYYDDALQREAPADPKLTVIDVACSACVTSRYSATDACKGCIARSCEAVCPKDAIEFRKGKAELNPDKCVNCGLCMKACPYHAIIRVPIPCEEACPVGAISKDEATGREVIDHAKCTYCGKCLRECPFAAISDMSQMVDVLKQLQTGTAVAMVAPSVVGQLPGTLPQLVSALKQLGFAAVAEVAEGADETTRHESAEWMEKMGEGARFMTTSCCPAYMETVEKHLPEMKPYVSGTPTPMAFTAAHIRSKNPESATVFIGPCIAKRVEATRNPDVDLVLTFEELGAMLVGAGIDVLECEEIPLGANVHGEGRGFAASGGVTTAVQSLAPANAALHPVLVDGIDRKAINQMRLWANKACTGNFVEMMSCEGGCIAGPGTLGNPKIALRQLKKLVEESPSLKA</sequence>
<evidence type="ECO:0000256" key="3">
    <source>
        <dbReference type="ARBA" id="ARBA00022723"/>
    </source>
</evidence>
<dbReference type="PROSITE" id="PS00198">
    <property type="entry name" value="4FE4S_FER_1"/>
    <property type="match status" value="2"/>
</dbReference>
<dbReference type="InterPro" id="IPR009016">
    <property type="entry name" value="Fe_hydrogenase"/>
</dbReference>
<dbReference type="InterPro" id="IPR050294">
    <property type="entry name" value="RnfB_subfamily"/>
</dbReference>
<keyword evidence="4" id="KW-0249">Electron transport</keyword>
<dbReference type="SUPFAM" id="SSF53920">
    <property type="entry name" value="Fe-only hydrogenase"/>
    <property type="match status" value="1"/>
</dbReference>
<keyword evidence="2" id="KW-0004">4Fe-4S</keyword>
<dbReference type="EMBL" id="CAAHFG010000002">
    <property type="protein sequence ID" value="VGO14833.1"/>
    <property type="molecule type" value="Genomic_DNA"/>
</dbReference>
<dbReference type="CDD" id="cd10549">
    <property type="entry name" value="MtMvhB_like"/>
    <property type="match status" value="1"/>
</dbReference>
<name>A0A6C2U4M3_PONDE</name>
<dbReference type="PANTHER" id="PTHR42859:SF10">
    <property type="entry name" value="DIMETHYLSULFOXIDE REDUCTASE CHAIN B"/>
    <property type="match status" value="1"/>
</dbReference>
<keyword evidence="1" id="KW-0813">Transport</keyword>
<dbReference type="Proteomes" id="UP000366872">
    <property type="component" value="Unassembled WGS sequence"/>
</dbReference>
<feature type="domain" description="4Fe-4S ferredoxin-type" evidence="7">
    <location>
        <begin position="110"/>
        <end position="140"/>
    </location>
</feature>
<evidence type="ECO:0000259" key="7">
    <source>
        <dbReference type="PROSITE" id="PS51379"/>
    </source>
</evidence>
<evidence type="ECO:0000256" key="6">
    <source>
        <dbReference type="ARBA" id="ARBA00023014"/>
    </source>
</evidence>
<evidence type="ECO:0000256" key="2">
    <source>
        <dbReference type="ARBA" id="ARBA00022485"/>
    </source>
</evidence>